<accession>A0AAW0YUD3</accession>
<dbReference type="EMBL" id="JBCAWK010000012">
    <property type="protein sequence ID" value="KAK8845602.1"/>
    <property type="molecule type" value="Genomic_DNA"/>
</dbReference>
<feature type="compositionally biased region" description="Polar residues" evidence="2">
    <location>
        <begin position="212"/>
        <end position="223"/>
    </location>
</feature>
<feature type="compositionally biased region" description="Low complexity" evidence="2">
    <location>
        <begin position="224"/>
        <end position="268"/>
    </location>
</feature>
<dbReference type="KEGG" id="kne:92183576"/>
<evidence type="ECO:0000256" key="1">
    <source>
        <dbReference type="SAM" id="Coils"/>
    </source>
</evidence>
<feature type="coiled-coil region" evidence="1">
    <location>
        <begin position="295"/>
        <end position="329"/>
    </location>
</feature>
<evidence type="ECO:0000313" key="4">
    <source>
        <dbReference type="Proteomes" id="UP001388673"/>
    </source>
</evidence>
<keyword evidence="1" id="KW-0175">Coiled coil</keyword>
<reference evidence="3 4" key="1">
    <citation type="journal article" date="2024" name="bioRxiv">
        <title>Comparative genomics of Cryptococcus and Kwoniella reveals pathogenesis evolution and contrasting karyotype dynamics via intercentromeric recombination or chromosome fusion.</title>
        <authorList>
            <person name="Coelho M.A."/>
            <person name="David-Palma M."/>
            <person name="Shea T."/>
            <person name="Bowers K."/>
            <person name="McGinley-Smith S."/>
            <person name="Mohammad A.W."/>
            <person name="Gnirke A."/>
            <person name="Yurkov A.M."/>
            <person name="Nowrousian M."/>
            <person name="Sun S."/>
            <person name="Cuomo C.A."/>
            <person name="Heitman J."/>
        </authorList>
    </citation>
    <scope>NUCLEOTIDE SEQUENCE [LARGE SCALE GENOMIC DNA]</scope>
    <source>
        <strain evidence="3 4">CBS 13917</strain>
    </source>
</reference>
<proteinExistence type="predicted"/>
<feature type="compositionally biased region" description="Low complexity" evidence="2">
    <location>
        <begin position="356"/>
        <end position="367"/>
    </location>
</feature>
<evidence type="ECO:0008006" key="5">
    <source>
        <dbReference type="Google" id="ProtNLM"/>
    </source>
</evidence>
<dbReference type="Proteomes" id="UP001388673">
    <property type="component" value="Unassembled WGS sequence"/>
</dbReference>
<comment type="caution">
    <text evidence="3">The sequence shown here is derived from an EMBL/GenBank/DDBJ whole genome shotgun (WGS) entry which is preliminary data.</text>
</comment>
<dbReference type="RefSeq" id="XP_066800410.1">
    <property type="nucleotide sequence ID" value="XM_066949402.1"/>
</dbReference>
<feature type="compositionally biased region" description="Basic and acidic residues" evidence="2">
    <location>
        <begin position="269"/>
        <end position="280"/>
    </location>
</feature>
<feature type="compositionally biased region" description="Polar residues" evidence="2">
    <location>
        <begin position="1"/>
        <end position="16"/>
    </location>
</feature>
<dbReference type="GeneID" id="92183576"/>
<feature type="region of interest" description="Disordered" evidence="2">
    <location>
        <begin position="212"/>
        <end position="288"/>
    </location>
</feature>
<dbReference type="AlphaFoldDB" id="A0AAW0YUD3"/>
<dbReference type="CDD" id="cd14686">
    <property type="entry name" value="bZIP"/>
    <property type="match status" value="1"/>
</dbReference>
<keyword evidence="4" id="KW-1185">Reference proteome</keyword>
<protein>
    <recommendedName>
        <fullName evidence="5">BZIP domain-containing protein</fullName>
    </recommendedName>
</protein>
<feature type="region of interest" description="Disordered" evidence="2">
    <location>
        <begin position="1"/>
        <end position="30"/>
    </location>
</feature>
<name>A0AAW0YUD3_9TREE</name>
<feature type="region of interest" description="Disordered" evidence="2">
    <location>
        <begin position="356"/>
        <end position="388"/>
    </location>
</feature>
<sequence length="388" mass="40440">MPTPLGQTNSFNSSGATIIPDNGPNYNNRSNARGLAPQGSQAERYLTDIGLNAIGDNSMLGNLLGQGSFDFNASFGDISSNVEDIFQMPLSQGSELPTIQAGTTVPSNFNALAFDGPMFTQPIYPRSTSETSSANGSEFYTTTEIGTDEEDANSAWSYGSSSVPGDAGLGGLGSIHIQTNKEMARVQPYHQALKHAGCETTNSPVVISPSALSNTVTSPAQTVSSSISSPPSGRESSRISKSGSPARKRSSASAKVTKAKKGGVVSAADADRHERRKEINRNSSRKKRMLTKQLIADLQAGAASSRARIHELEKQLAASQASNKELRKSFDDLRTLVNSGGRFFGNVVNSSASASVSASTANATSASQMAGYGGVGGRTTRAFGAAPN</sequence>
<gene>
    <name evidence="3" type="ORF">IAR55_006318</name>
</gene>
<evidence type="ECO:0000313" key="3">
    <source>
        <dbReference type="EMBL" id="KAK8845602.1"/>
    </source>
</evidence>
<organism evidence="3 4">
    <name type="scientific">Kwoniella newhampshirensis</name>
    <dbReference type="NCBI Taxonomy" id="1651941"/>
    <lineage>
        <taxon>Eukaryota</taxon>
        <taxon>Fungi</taxon>
        <taxon>Dikarya</taxon>
        <taxon>Basidiomycota</taxon>
        <taxon>Agaricomycotina</taxon>
        <taxon>Tremellomycetes</taxon>
        <taxon>Tremellales</taxon>
        <taxon>Cryptococcaceae</taxon>
        <taxon>Kwoniella</taxon>
    </lineage>
</organism>
<evidence type="ECO:0000256" key="2">
    <source>
        <dbReference type="SAM" id="MobiDB-lite"/>
    </source>
</evidence>